<gene>
    <name evidence="2" type="ORF">AX774_g3850</name>
    <name evidence="1" type="ORF">AX774_g6773</name>
</gene>
<dbReference type="Proteomes" id="UP000188320">
    <property type="component" value="Unassembled WGS sequence"/>
</dbReference>
<reference evidence="3" key="2">
    <citation type="submission" date="2017-01" db="EMBL/GenBank/DDBJ databases">
        <authorList>
            <person name="Wang Y."/>
            <person name="White M."/>
            <person name="Kvist S."/>
            <person name="Moncalvo J.-M."/>
        </authorList>
    </citation>
    <scope>NUCLEOTIDE SEQUENCE [LARGE SCALE GENOMIC DNA]</scope>
    <source>
        <strain evidence="3">COL-18-3</strain>
    </source>
</reference>
<keyword evidence="3" id="KW-1185">Reference proteome</keyword>
<proteinExistence type="predicted"/>
<evidence type="ECO:0000313" key="2">
    <source>
        <dbReference type="EMBL" id="OMH82672.1"/>
    </source>
</evidence>
<evidence type="ECO:0000313" key="1">
    <source>
        <dbReference type="EMBL" id="OMH79802.1"/>
    </source>
</evidence>
<dbReference type="EMBL" id="LSSK01000616">
    <property type="protein sequence ID" value="OMH82672.1"/>
    <property type="molecule type" value="Genomic_DNA"/>
</dbReference>
<dbReference type="EMBL" id="LSSK01001405">
    <property type="protein sequence ID" value="OMH79802.1"/>
    <property type="molecule type" value="Genomic_DNA"/>
</dbReference>
<comment type="caution">
    <text evidence="2">The sequence shown here is derived from an EMBL/GenBank/DDBJ whole genome shotgun (WGS) entry which is preliminary data.</text>
</comment>
<sequence>MFKTTSTTNITTPRITLNFTRGILNLYITYTYTPYIAVHRKNIVIFRRSYSILSSLPTSPHPPYSLSPPSPIPIPIPIPAPSPSPSSLGIRFLYIHSAISIANNPTVTTNKYIRCVTPSIFSNGISGPISSFPSLLFSLLSRSSFSIFSFWLCRVVLYTRSNISSTCASFPESSNSSNSTTRLSRPWLFVLYLPIIISSTPLPPSPSTFVRLLFFSKKFANRLFFSSVCKSSSLFVPLWLWSPPYLRE</sequence>
<reference evidence="2" key="1">
    <citation type="submission" date="2017-01" db="EMBL/GenBank/DDBJ databases">
        <authorList>
            <person name="Mah S.A."/>
            <person name="Swanson W.J."/>
            <person name="Moy G.W."/>
            <person name="Vacquier V.D."/>
        </authorList>
    </citation>
    <scope>NUCLEOTIDE SEQUENCE [LARGE SCALE GENOMIC DNA]</scope>
    <source>
        <strain evidence="2">COL-18-3</strain>
    </source>
</reference>
<name>A0A1R1PP69_ZANCU</name>
<protein>
    <submittedName>
        <fullName evidence="2">Uncharacterized protein</fullName>
    </submittedName>
</protein>
<dbReference type="AlphaFoldDB" id="A0A1R1PP69"/>
<evidence type="ECO:0000313" key="3">
    <source>
        <dbReference type="Proteomes" id="UP000188320"/>
    </source>
</evidence>
<organism evidence="2 3">
    <name type="scientific">Zancudomyces culisetae</name>
    <name type="common">Gut fungus</name>
    <name type="synonym">Smittium culisetae</name>
    <dbReference type="NCBI Taxonomy" id="1213189"/>
    <lineage>
        <taxon>Eukaryota</taxon>
        <taxon>Fungi</taxon>
        <taxon>Fungi incertae sedis</taxon>
        <taxon>Zoopagomycota</taxon>
        <taxon>Kickxellomycotina</taxon>
        <taxon>Harpellomycetes</taxon>
        <taxon>Harpellales</taxon>
        <taxon>Legeriomycetaceae</taxon>
        <taxon>Zancudomyces</taxon>
    </lineage>
</organism>
<accession>A0A1R1PP69</accession>